<dbReference type="RefSeq" id="WP_343787254.1">
    <property type="nucleotide sequence ID" value="NZ_BAAAEU010000004.1"/>
</dbReference>
<feature type="chain" id="PRO_5047395453" evidence="2">
    <location>
        <begin position="24"/>
        <end position="385"/>
    </location>
</feature>
<dbReference type="Proteomes" id="UP001501523">
    <property type="component" value="Unassembled WGS sequence"/>
</dbReference>
<organism evidence="3 4">
    <name type="scientific">Dokdonella soli</name>
    <dbReference type="NCBI Taxonomy" id="529810"/>
    <lineage>
        <taxon>Bacteria</taxon>
        <taxon>Pseudomonadati</taxon>
        <taxon>Pseudomonadota</taxon>
        <taxon>Gammaproteobacteria</taxon>
        <taxon>Lysobacterales</taxon>
        <taxon>Rhodanobacteraceae</taxon>
        <taxon>Dokdonella</taxon>
    </lineage>
</organism>
<evidence type="ECO:0000313" key="4">
    <source>
        <dbReference type="Proteomes" id="UP001501523"/>
    </source>
</evidence>
<evidence type="ECO:0000313" key="3">
    <source>
        <dbReference type="EMBL" id="GAA0708013.1"/>
    </source>
</evidence>
<gene>
    <name evidence="3" type="ORF">GCM10009105_07210</name>
</gene>
<accession>A0ABN1ID24</accession>
<keyword evidence="1" id="KW-0812">Transmembrane</keyword>
<proteinExistence type="predicted"/>
<keyword evidence="1" id="KW-0472">Membrane</keyword>
<feature type="signal peptide" evidence="2">
    <location>
        <begin position="1"/>
        <end position="23"/>
    </location>
</feature>
<name>A0ABN1ID24_9GAMM</name>
<dbReference type="EMBL" id="BAAAEU010000004">
    <property type="protein sequence ID" value="GAA0708013.1"/>
    <property type="molecule type" value="Genomic_DNA"/>
</dbReference>
<keyword evidence="4" id="KW-1185">Reference proteome</keyword>
<keyword evidence="2" id="KW-0732">Signal</keyword>
<comment type="caution">
    <text evidence="3">The sequence shown here is derived from an EMBL/GenBank/DDBJ whole genome shotgun (WGS) entry which is preliminary data.</text>
</comment>
<reference evidence="3 4" key="1">
    <citation type="journal article" date="2019" name="Int. J. Syst. Evol. Microbiol.">
        <title>The Global Catalogue of Microorganisms (GCM) 10K type strain sequencing project: providing services to taxonomists for standard genome sequencing and annotation.</title>
        <authorList>
            <consortium name="The Broad Institute Genomics Platform"/>
            <consortium name="The Broad Institute Genome Sequencing Center for Infectious Disease"/>
            <person name="Wu L."/>
            <person name="Ma J."/>
        </authorList>
    </citation>
    <scope>NUCLEOTIDE SEQUENCE [LARGE SCALE GENOMIC DNA]</scope>
    <source>
        <strain evidence="3 4">JCM 15421</strain>
    </source>
</reference>
<evidence type="ECO:0000256" key="2">
    <source>
        <dbReference type="SAM" id="SignalP"/>
    </source>
</evidence>
<feature type="transmembrane region" description="Helical" evidence="1">
    <location>
        <begin position="138"/>
        <end position="161"/>
    </location>
</feature>
<evidence type="ECO:0000256" key="1">
    <source>
        <dbReference type="SAM" id="Phobius"/>
    </source>
</evidence>
<protein>
    <submittedName>
        <fullName evidence="3">Uncharacterized protein</fullName>
    </submittedName>
</protein>
<keyword evidence="1" id="KW-1133">Transmembrane helix</keyword>
<sequence length="385" mass="40994">MFKRCVAPMLALFFAFSAQSAHAFLNPPYLTPAHPTPSDTVSVNVYGGQCDAFTGSPVLPVVTQLGNAITLVSTGAHSDDPLFCVFGVGTETIPIGSYAIGSYTVTVIWRYTDFIGNNVQQTLGVLPFTVTAPPPTPVALPTLGGAALSILLFALIGFAAWALRSQRLGLPLVALALLSLGARAQDPQPSQTIQLLVSTASGAPTADQLVAYYSSKQLQQAGPPPLQGLTVGNPQQVTYLLTPRATGDFLARLQAHPNSVRAQLERYVVVLYPAGTNLASALSALQSDPYVLSAYVPLSMDFSSASLTSFSVVGNDPLNLNQYGRTDLNIDAAWQLAGGGVLTDRGHQHRALRQPSCIAAVFEHGPIRRRQLHTHRLLGHQYRRA</sequence>